<comment type="caution">
    <text evidence="3">The sequence shown here is derived from an EMBL/GenBank/DDBJ whole genome shotgun (WGS) entry which is preliminary data.</text>
</comment>
<keyword evidence="1" id="KW-0238">DNA-binding</keyword>
<dbReference type="GO" id="GO:0006310">
    <property type="term" value="P:DNA recombination"/>
    <property type="evidence" value="ECO:0007669"/>
    <property type="project" value="UniProtKB-KW"/>
</dbReference>
<evidence type="ECO:0000313" key="4">
    <source>
        <dbReference type="Proteomes" id="UP001165587"/>
    </source>
</evidence>
<dbReference type="GO" id="GO:0015074">
    <property type="term" value="P:DNA integration"/>
    <property type="evidence" value="ECO:0007669"/>
    <property type="project" value="InterPro"/>
</dbReference>
<sequence length="304" mass="34111">MGTFAKRKEATAAIAKVQTSMASGSYAGPKSGAVPLSVYAADYFEHGGYAFGTLSLYRNKFKSFVEPHLGDPLLSKITAPRIKKWFDTDLLKGGATRVASDTEHRQTYTILHGIFRQAEEDELIAENPCQIRGAATPQSPTRPYMSVESFEKIRDAHQEHLKLALDTAYYAHLLPGELVALKKADLDRKTRRLTIERHGIDVRGGIQITKTKTHVTRHPTIPASLVERLVSMIESHTDCEPWQFVRPNGHHHTRHALESSWKATDGQGRASNICRSFGDISTRIQKLYSKFNGTRRRVFIGKTR</sequence>
<evidence type="ECO:0000256" key="1">
    <source>
        <dbReference type="ARBA" id="ARBA00023125"/>
    </source>
</evidence>
<dbReference type="SUPFAM" id="SSF56349">
    <property type="entry name" value="DNA breaking-rejoining enzymes"/>
    <property type="match status" value="1"/>
</dbReference>
<dbReference type="AlphaFoldDB" id="A0AA42BS70"/>
<protein>
    <submittedName>
        <fullName evidence="3">Site-specific integrase</fullName>
    </submittedName>
</protein>
<name>A0AA42BS70_9MICO</name>
<dbReference type="Gene3D" id="1.10.443.10">
    <property type="entry name" value="Intergrase catalytic core"/>
    <property type="match status" value="1"/>
</dbReference>
<dbReference type="InterPro" id="IPR013762">
    <property type="entry name" value="Integrase-like_cat_sf"/>
</dbReference>
<evidence type="ECO:0000256" key="2">
    <source>
        <dbReference type="ARBA" id="ARBA00023172"/>
    </source>
</evidence>
<dbReference type="GO" id="GO:0003677">
    <property type="term" value="F:DNA binding"/>
    <property type="evidence" value="ECO:0007669"/>
    <property type="project" value="UniProtKB-KW"/>
</dbReference>
<dbReference type="RefSeq" id="WP_259525402.1">
    <property type="nucleotide sequence ID" value="NZ_JANLCK010000002.1"/>
</dbReference>
<keyword evidence="4" id="KW-1185">Reference proteome</keyword>
<accession>A0AA42BS70</accession>
<reference evidence="3" key="1">
    <citation type="submission" date="2022-08" db="EMBL/GenBank/DDBJ databases">
        <authorList>
            <person name="Deng Y."/>
            <person name="Han X.-F."/>
            <person name="Zhang Y.-Q."/>
        </authorList>
    </citation>
    <scope>NUCLEOTIDE SEQUENCE</scope>
    <source>
        <strain evidence="3">CPCC 203407</strain>
    </source>
</reference>
<dbReference type="InterPro" id="IPR010998">
    <property type="entry name" value="Integrase_recombinase_N"/>
</dbReference>
<dbReference type="Proteomes" id="UP001165587">
    <property type="component" value="Unassembled WGS sequence"/>
</dbReference>
<organism evidence="3 4">
    <name type="scientific">Herbiconiux oxytropis</name>
    <dbReference type="NCBI Taxonomy" id="2970915"/>
    <lineage>
        <taxon>Bacteria</taxon>
        <taxon>Bacillati</taxon>
        <taxon>Actinomycetota</taxon>
        <taxon>Actinomycetes</taxon>
        <taxon>Micrococcales</taxon>
        <taxon>Microbacteriaceae</taxon>
        <taxon>Herbiconiux</taxon>
    </lineage>
</organism>
<dbReference type="InterPro" id="IPR011010">
    <property type="entry name" value="DNA_brk_join_enz"/>
</dbReference>
<evidence type="ECO:0000313" key="3">
    <source>
        <dbReference type="EMBL" id="MCS5724925.1"/>
    </source>
</evidence>
<keyword evidence="2" id="KW-0233">DNA recombination</keyword>
<dbReference type="EMBL" id="JANLCK010000002">
    <property type="protein sequence ID" value="MCS5724925.1"/>
    <property type="molecule type" value="Genomic_DNA"/>
</dbReference>
<dbReference type="Gene3D" id="1.10.150.130">
    <property type="match status" value="1"/>
</dbReference>
<proteinExistence type="predicted"/>
<gene>
    <name evidence="3" type="ORF">N1028_03350</name>
</gene>